<accession>A0A0C9UZM7</accession>
<dbReference type="Proteomes" id="UP000053820">
    <property type="component" value="Unassembled WGS sequence"/>
</dbReference>
<name>A0A0C9UZM7_9AGAM</name>
<dbReference type="EMBL" id="KN839936">
    <property type="protein sequence ID" value="KIJ58479.1"/>
    <property type="molecule type" value="Genomic_DNA"/>
</dbReference>
<protein>
    <submittedName>
        <fullName evidence="1">Unplaced genomic scaffold scaffold_102, whole genome shotgun sequence</fullName>
    </submittedName>
</protein>
<sequence>MSKAEVILCADGHYRRVIYGIGSYLADYPEQVLLTCIVQGWCPRCLASRLNLDGDERIPCHHDHTKLLMEHFTSTLLWKEYEIVDDILPFTASFPQADIHELIPPDILHQLIKGTFKDHLVYLPAIADYLPAQMVQAITAFLDFCYIAHQASLDEGDLDAMMDALQRFHAERVIFEETGVRPLGISIPHIHALQHYVDLVHLFGAPNGLSTSITESKPITAVKKPYRHTNGNQPLSQILVINQHLDNLIHYRNAHHAEGLLDAPLVANNIQAEPLFAVEYDDEEVNFQDDENLDEAEDVVEVTEALVELAKTPSPRHLRTFSGMGEEIGHPELSDLVAHFVYQNRNPNAENPDECPPILTRGYSYSSAVAVFYAPSDLSGVHGMYRFQGLYVAQVILLFSFSHRNIFYPCALVRWFNVIGDQSCSKTGMWMVEPEFDENGDRVVSVIHLDSIM</sequence>
<keyword evidence="2" id="KW-1185">Reference proteome</keyword>
<evidence type="ECO:0000313" key="2">
    <source>
        <dbReference type="Proteomes" id="UP000053820"/>
    </source>
</evidence>
<evidence type="ECO:0000313" key="1">
    <source>
        <dbReference type="EMBL" id="KIJ58479.1"/>
    </source>
</evidence>
<dbReference type="Pfam" id="PF18759">
    <property type="entry name" value="Plavaka"/>
    <property type="match status" value="1"/>
</dbReference>
<proteinExistence type="predicted"/>
<dbReference type="AlphaFoldDB" id="A0A0C9UZM7"/>
<dbReference type="InterPro" id="IPR041078">
    <property type="entry name" value="Plavaka"/>
</dbReference>
<reference evidence="1 2" key="1">
    <citation type="submission" date="2014-04" db="EMBL/GenBank/DDBJ databases">
        <title>Evolutionary Origins and Diversification of the Mycorrhizal Mutualists.</title>
        <authorList>
            <consortium name="DOE Joint Genome Institute"/>
            <consortium name="Mycorrhizal Genomics Consortium"/>
            <person name="Kohler A."/>
            <person name="Kuo A."/>
            <person name="Nagy L.G."/>
            <person name="Floudas D."/>
            <person name="Copeland A."/>
            <person name="Barry K.W."/>
            <person name="Cichocki N."/>
            <person name="Veneault-Fourrey C."/>
            <person name="LaButti K."/>
            <person name="Lindquist E.A."/>
            <person name="Lipzen A."/>
            <person name="Lundell T."/>
            <person name="Morin E."/>
            <person name="Murat C."/>
            <person name="Riley R."/>
            <person name="Ohm R."/>
            <person name="Sun H."/>
            <person name="Tunlid A."/>
            <person name="Henrissat B."/>
            <person name="Grigoriev I.V."/>
            <person name="Hibbett D.S."/>
            <person name="Martin F."/>
        </authorList>
    </citation>
    <scope>NUCLEOTIDE SEQUENCE [LARGE SCALE GENOMIC DNA]</scope>
    <source>
        <strain evidence="1 2">MD-312</strain>
    </source>
</reference>
<dbReference type="HOGENOM" id="CLU_006344_1_2_1"/>
<dbReference type="OrthoDB" id="3199698at2759"/>
<organism evidence="1 2">
    <name type="scientific">Hydnomerulius pinastri MD-312</name>
    <dbReference type="NCBI Taxonomy" id="994086"/>
    <lineage>
        <taxon>Eukaryota</taxon>
        <taxon>Fungi</taxon>
        <taxon>Dikarya</taxon>
        <taxon>Basidiomycota</taxon>
        <taxon>Agaricomycotina</taxon>
        <taxon>Agaricomycetes</taxon>
        <taxon>Agaricomycetidae</taxon>
        <taxon>Boletales</taxon>
        <taxon>Boletales incertae sedis</taxon>
        <taxon>Leucogyrophana</taxon>
    </lineage>
</organism>
<gene>
    <name evidence="1" type="ORF">HYDPIDRAFT_171259</name>
</gene>